<dbReference type="InterPro" id="IPR016155">
    <property type="entry name" value="Mopterin_synth/thiamin_S_b"/>
</dbReference>
<proteinExistence type="predicted"/>
<keyword evidence="2" id="KW-1185">Reference proteome</keyword>
<dbReference type="InterPro" id="IPR003749">
    <property type="entry name" value="ThiS/MoaD-like"/>
</dbReference>
<reference evidence="2" key="1">
    <citation type="journal article" date="2019" name="Int. J. Syst. Evol. Microbiol.">
        <title>The Global Catalogue of Microorganisms (GCM) 10K type strain sequencing project: providing services to taxonomists for standard genome sequencing and annotation.</title>
        <authorList>
            <consortium name="The Broad Institute Genomics Platform"/>
            <consortium name="The Broad Institute Genome Sequencing Center for Infectious Disease"/>
            <person name="Wu L."/>
            <person name="Ma J."/>
        </authorList>
    </citation>
    <scope>NUCLEOTIDE SEQUENCE [LARGE SCALE GENOMIC DNA]</scope>
    <source>
        <strain evidence="2">CECT 8531</strain>
    </source>
</reference>
<gene>
    <name evidence="1" type="ORF">ACFOWX_09720</name>
</gene>
<sequence>MRLVYFASVREAMGRDGEDFDPPAHVNSIDDCLTFLAQQGAEYAAAFAQREKLRFALDQQMAKHDAPIGTATELAIFPPVTGG</sequence>
<dbReference type="CDD" id="cd00754">
    <property type="entry name" value="Ubl_MoaD"/>
    <property type="match status" value="1"/>
</dbReference>
<dbReference type="InterPro" id="IPR012675">
    <property type="entry name" value="Beta-grasp_dom_sf"/>
</dbReference>
<dbReference type="EMBL" id="JBHSDH010000013">
    <property type="protein sequence ID" value="MFC4292689.1"/>
    <property type="molecule type" value="Genomic_DNA"/>
</dbReference>
<organism evidence="1 2">
    <name type="scientific">Sphingorhabdus arenilitoris</name>
    <dbReference type="NCBI Taxonomy" id="1490041"/>
    <lineage>
        <taxon>Bacteria</taxon>
        <taxon>Pseudomonadati</taxon>
        <taxon>Pseudomonadota</taxon>
        <taxon>Alphaproteobacteria</taxon>
        <taxon>Sphingomonadales</taxon>
        <taxon>Sphingomonadaceae</taxon>
        <taxon>Sphingorhabdus</taxon>
    </lineage>
</organism>
<comment type="caution">
    <text evidence="1">The sequence shown here is derived from an EMBL/GenBank/DDBJ whole genome shotgun (WGS) entry which is preliminary data.</text>
</comment>
<accession>A0ABV8RHM2</accession>
<evidence type="ECO:0000313" key="2">
    <source>
        <dbReference type="Proteomes" id="UP001595887"/>
    </source>
</evidence>
<dbReference type="Gene3D" id="3.10.20.30">
    <property type="match status" value="1"/>
</dbReference>
<dbReference type="Proteomes" id="UP001595887">
    <property type="component" value="Unassembled WGS sequence"/>
</dbReference>
<dbReference type="RefSeq" id="WP_381423583.1">
    <property type="nucleotide sequence ID" value="NZ_JBHSDH010000013.1"/>
</dbReference>
<evidence type="ECO:0000313" key="1">
    <source>
        <dbReference type="EMBL" id="MFC4292689.1"/>
    </source>
</evidence>
<name>A0ABV8RHM2_9SPHN</name>
<dbReference type="SUPFAM" id="SSF54285">
    <property type="entry name" value="MoaD/ThiS"/>
    <property type="match status" value="1"/>
</dbReference>
<protein>
    <submittedName>
        <fullName evidence="1">MoaD/ThiS family protein</fullName>
    </submittedName>
</protein>
<dbReference type="Pfam" id="PF02597">
    <property type="entry name" value="ThiS"/>
    <property type="match status" value="1"/>
</dbReference>